<dbReference type="InterPro" id="IPR025495">
    <property type="entry name" value="DUF4386"/>
</dbReference>
<gene>
    <name evidence="2" type="ORF">ABDJ85_03460</name>
</gene>
<name>A0ABV0FXU7_9BURK</name>
<dbReference type="RefSeq" id="WP_347703338.1">
    <property type="nucleotide sequence ID" value="NZ_JBDPZD010000001.1"/>
</dbReference>
<feature type="transmembrane region" description="Helical" evidence="1">
    <location>
        <begin position="12"/>
        <end position="32"/>
    </location>
</feature>
<keyword evidence="1" id="KW-0812">Transmembrane</keyword>
<protein>
    <submittedName>
        <fullName evidence="2">DUF4386 domain-containing protein</fullName>
    </submittedName>
</protein>
<dbReference type="EMBL" id="JBDPZD010000001">
    <property type="protein sequence ID" value="MEO3690510.1"/>
    <property type="molecule type" value="Genomic_DNA"/>
</dbReference>
<keyword evidence="1" id="KW-1133">Transmembrane helix</keyword>
<feature type="transmembrane region" description="Helical" evidence="1">
    <location>
        <begin position="52"/>
        <end position="79"/>
    </location>
</feature>
<comment type="caution">
    <text evidence="2">The sequence shown here is derived from an EMBL/GenBank/DDBJ whole genome shotgun (WGS) entry which is preliminary data.</text>
</comment>
<evidence type="ECO:0000313" key="3">
    <source>
        <dbReference type="Proteomes" id="UP001495147"/>
    </source>
</evidence>
<dbReference type="Proteomes" id="UP001495147">
    <property type="component" value="Unassembled WGS sequence"/>
</dbReference>
<feature type="transmembrane region" description="Helical" evidence="1">
    <location>
        <begin position="91"/>
        <end position="124"/>
    </location>
</feature>
<evidence type="ECO:0000313" key="2">
    <source>
        <dbReference type="EMBL" id="MEO3690510.1"/>
    </source>
</evidence>
<feature type="transmembrane region" description="Helical" evidence="1">
    <location>
        <begin position="144"/>
        <end position="165"/>
    </location>
</feature>
<keyword evidence="1" id="KW-0472">Membrane</keyword>
<feature type="transmembrane region" description="Helical" evidence="1">
    <location>
        <begin position="172"/>
        <end position="196"/>
    </location>
</feature>
<accession>A0ABV0FXU7</accession>
<proteinExistence type="predicted"/>
<dbReference type="Pfam" id="PF14329">
    <property type="entry name" value="DUF4386"/>
    <property type="match status" value="1"/>
</dbReference>
<sequence length="229" mass="24756">MTTLDLRTGRQASLLYALLAISAPIGLMVVPAQLYDAADAALTASRIADRSWLLRLGVASELFHQAVQAYLMLVLYDFFKPVSAPLARQMTVLGLVSIPITFLNVLNEVAALTLVSGADFLAAFSKPQLDAAALLCMRLHADGLQVAAVFWGLWLFPLAMLLWRLGRARKLVAALVATAGVGYVVGATAALALPQFEPQLRGWVQLMVMGEMAVIVWFVAFSLRRQSGL</sequence>
<feature type="transmembrane region" description="Helical" evidence="1">
    <location>
        <begin position="202"/>
        <end position="223"/>
    </location>
</feature>
<organism evidence="2 3">
    <name type="scientific">Roseateles paludis</name>
    <dbReference type="NCBI Taxonomy" id="3145238"/>
    <lineage>
        <taxon>Bacteria</taxon>
        <taxon>Pseudomonadati</taxon>
        <taxon>Pseudomonadota</taxon>
        <taxon>Betaproteobacteria</taxon>
        <taxon>Burkholderiales</taxon>
        <taxon>Sphaerotilaceae</taxon>
        <taxon>Roseateles</taxon>
    </lineage>
</organism>
<keyword evidence="3" id="KW-1185">Reference proteome</keyword>
<evidence type="ECO:0000256" key="1">
    <source>
        <dbReference type="SAM" id="Phobius"/>
    </source>
</evidence>
<reference evidence="2 3" key="1">
    <citation type="submission" date="2024-05" db="EMBL/GenBank/DDBJ databases">
        <title>Roseateles sp. DJS-2-20 16S ribosomal RNA gene Genome sequencing and assembly.</title>
        <authorList>
            <person name="Woo H."/>
        </authorList>
    </citation>
    <scope>NUCLEOTIDE SEQUENCE [LARGE SCALE GENOMIC DNA]</scope>
    <source>
        <strain evidence="2 3">DJS-2-20</strain>
    </source>
</reference>